<sequence>NVGGYAISHPICKDQPPDLDSLLGSIAPDADQYYIHDVALLPEFRGKGSAAEGVTRLLEVAERGGFATSCLVSVYGTTSFWRRFGFEVVDASEGLAKKLEGYGDDATYMVRKNGKAEGV</sequence>
<evidence type="ECO:0000313" key="3">
    <source>
        <dbReference type="Proteomes" id="UP001174936"/>
    </source>
</evidence>
<dbReference type="AlphaFoldDB" id="A0AA39XQX6"/>
<dbReference type="Proteomes" id="UP001174936">
    <property type="component" value="Unassembled WGS sequence"/>
</dbReference>
<feature type="domain" description="N-acetyltransferase" evidence="1">
    <location>
        <begin position="1"/>
        <end position="114"/>
    </location>
</feature>
<comment type="caution">
    <text evidence="2">The sequence shown here is derived from an EMBL/GenBank/DDBJ whole genome shotgun (WGS) entry which is preliminary data.</text>
</comment>
<name>A0AA39XQX6_9PEZI</name>
<dbReference type="GO" id="GO:0016747">
    <property type="term" value="F:acyltransferase activity, transferring groups other than amino-acyl groups"/>
    <property type="evidence" value="ECO:0007669"/>
    <property type="project" value="InterPro"/>
</dbReference>
<proteinExistence type="predicted"/>
<dbReference type="EMBL" id="JAULSV010000007">
    <property type="protein sequence ID" value="KAK0638579.1"/>
    <property type="molecule type" value="Genomic_DNA"/>
</dbReference>
<evidence type="ECO:0000259" key="1">
    <source>
        <dbReference type="PROSITE" id="PS51186"/>
    </source>
</evidence>
<feature type="non-terminal residue" evidence="2">
    <location>
        <position position="1"/>
    </location>
</feature>
<dbReference type="InterPro" id="IPR000182">
    <property type="entry name" value="GNAT_dom"/>
</dbReference>
<evidence type="ECO:0000313" key="2">
    <source>
        <dbReference type="EMBL" id="KAK0638579.1"/>
    </source>
</evidence>
<dbReference type="SUPFAM" id="SSF55729">
    <property type="entry name" value="Acyl-CoA N-acyltransferases (Nat)"/>
    <property type="match status" value="1"/>
</dbReference>
<accession>A0AA39XQX6</accession>
<reference evidence="2" key="1">
    <citation type="submission" date="2023-06" db="EMBL/GenBank/DDBJ databases">
        <title>Genome-scale phylogeny and comparative genomics of the fungal order Sordariales.</title>
        <authorList>
            <consortium name="Lawrence Berkeley National Laboratory"/>
            <person name="Hensen N."/>
            <person name="Bonometti L."/>
            <person name="Westerberg I."/>
            <person name="Brannstrom I.O."/>
            <person name="Guillou S."/>
            <person name="Cros-Aarteil S."/>
            <person name="Calhoun S."/>
            <person name="Haridas S."/>
            <person name="Kuo A."/>
            <person name="Mondo S."/>
            <person name="Pangilinan J."/>
            <person name="Riley R."/>
            <person name="Labutti K."/>
            <person name="Andreopoulos B."/>
            <person name="Lipzen A."/>
            <person name="Chen C."/>
            <person name="Yanf M."/>
            <person name="Daum C."/>
            <person name="Ng V."/>
            <person name="Clum A."/>
            <person name="Steindorff A."/>
            <person name="Ohm R."/>
            <person name="Martin F."/>
            <person name="Silar P."/>
            <person name="Natvig D."/>
            <person name="Lalanne C."/>
            <person name="Gautier V."/>
            <person name="Ament-Velasquez S.L."/>
            <person name="Kruys A."/>
            <person name="Hutchinson M.I."/>
            <person name="Powell A.J."/>
            <person name="Barry K."/>
            <person name="Miller A.N."/>
            <person name="Grigoriev I.V."/>
            <person name="Debuchy R."/>
            <person name="Gladieux P."/>
            <person name="Thoren M.H."/>
            <person name="Johannesson H."/>
        </authorList>
    </citation>
    <scope>NUCLEOTIDE SEQUENCE</scope>
    <source>
        <strain evidence="2">SMH2532-1</strain>
    </source>
</reference>
<keyword evidence="3" id="KW-1185">Reference proteome</keyword>
<dbReference type="CDD" id="cd04301">
    <property type="entry name" value="NAT_SF"/>
    <property type="match status" value="1"/>
</dbReference>
<dbReference type="PROSITE" id="PS51186">
    <property type="entry name" value="GNAT"/>
    <property type="match status" value="1"/>
</dbReference>
<dbReference type="Gene3D" id="3.40.630.30">
    <property type="match status" value="1"/>
</dbReference>
<dbReference type="InterPro" id="IPR016181">
    <property type="entry name" value="Acyl_CoA_acyltransferase"/>
</dbReference>
<gene>
    <name evidence="2" type="ORF">B0T16DRAFT_338639</name>
</gene>
<protein>
    <recommendedName>
        <fullName evidence="1">N-acetyltransferase domain-containing protein</fullName>
    </recommendedName>
</protein>
<dbReference type="Pfam" id="PF00583">
    <property type="entry name" value="Acetyltransf_1"/>
    <property type="match status" value="1"/>
</dbReference>
<organism evidence="2 3">
    <name type="scientific">Cercophora newfieldiana</name>
    <dbReference type="NCBI Taxonomy" id="92897"/>
    <lineage>
        <taxon>Eukaryota</taxon>
        <taxon>Fungi</taxon>
        <taxon>Dikarya</taxon>
        <taxon>Ascomycota</taxon>
        <taxon>Pezizomycotina</taxon>
        <taxon>Sordariomycetes</taxon>
        <taxon>Sordariomycetidae</taxon>
        <taxon>Sordariales</taxon>
        <taxon>Lasiosphaeriaceae</taxon>
        <taxon>Cercophora</taxon>
    </lineage>
</organism>